<dbReference type="InterPro" id="IPR017927">
    <property type="entry name" value="FAD-bd_FR_type"/>
</dbReference>
<protein>
    <submittedName>
        <fullName evidence="2">Siderophore-interacting protein</fullName>
    </submittedName>
</protein>
<dbReference type="EMBL" id="CP092362">
    <property type="protein sequence ID" value="ULN41991.1"/>
    <property type="molecule type" value="Genomic_DNA"/>
</dbReference>
<dbReference type="InterPro" id="IPR017938">
    <property type="entry name" value="Riboflavin_synthase-like_b-brl"/>
</dbReference>
<dbReference type="InterPro" id="IPR039261">
    <property type="entry name" value="FNR_nucleotide-bd"/>
</dbReference>
<proteinExistence type="predicted"/>
<dbReference type="Proteomes" id="UP001055337">
    <property type="component" value="Chromosome"/>
</dbReference>
<dbReference type="Pfam" id="PF08021">
    <property type="entry name" value="FAD_binding_9"/>
    <property type="match status" value="1"/>
</dbReference>
<keyword evidence="3" id="KW-1185">Reference proteome</keyword>
<evidence type="ECO:0000259" key="1">
    <source>
        <dbReference type="PROSITE" id="PS51384"/>
    </source>
</evidence>
<reference evidence="2" key="1">
    <citation type="submission" date="2022-08" db="EMBL/GenBank/DDBJ databases">
        <title>Whole genome sequencing of non-tuberculosis mycobacteria type-strains.</title>
        <authorList>
            <person name="Igarashi Y."/>
            <person name="Osugi A."/>
            <person name="Mitarai S."/>
        </authorList>
    </citation>
    <scope>NUCLEOTIDE SEQUENCE</scope>
    <source>
        <strain evidence="2">JCM 16369</strain>
    </source>
</reference>
<accession>A0ABY3TNU5</accession>
<dbReference type="PANTHER" id="PTHR30157:SF0">
    <property type="entry name" value="NADPH-DEPENDENT FERRIC-CHELATE REDUCTASE"/>
    <property type="match status" value="1"/>
</dbReference>
<sequence length="267" mass="28822">MSFSPATVIETIPLSPRLRRVSLRVEDPGALAPASGADAAVGVYFDAQSPEEGRTYSVRRHDGDEIDLDVALHPGGPGSRWAQTATPGDRVGLNYARAWYRPPPETTWQLLVADLAGLPAAARIMAETPVAVATTVVVEVVDHRDLDYLPIRPGVTLVPTLGTGNGVVPSRLADLVGQIDLPAEGYCWFAGEAGESRAVRRYLRGHGWTVDQYDVAGYWRMDSADWDAKFAAVGDELFGIYQRAIADGKGDKVAFEEFEDALEEAGL</sequence>
<dbReference type="PROSITE" id="PS51384">
    <property type="entry name" value="FAD_FR"/>
    <property type="match status" value="1"/>
</dbReference>
<dbReference type="PANTHER" id="PTHR30157">
    <property type="entry name" value="FERRIC REDUCTASE, NADPH-DEPENDENT"/>
    <property type="match status" value="1"/>
</dbReference>
<dbReference type="Pfam" id="PF04954">
    <property type="entry name" value="SIP"/>
    <property type="match status" value="1"/>
</dbReference>
<dbReference type="CDD" id="cd06193">
    <property type="entry name" value="siderophore_interacting"/>
    <property type="match status" value="1"/>
</dbReference>
<dbReference type="SUPFAM" id="SSF63380">
    <property type="entry name" value="Riboflavin synthase domain-like"/>
    <property type="match status" value="1"/>
</dbReference>
<evidence type="ECO:0000313" key="3">
    <source>
        <dbReference type="Proteomes" id="UP001055337"/>
    </source>
</evidence>
<dbReference type="InterPro" id="IPR039374">
    <property type="entry name" value="SIP_fam"/>
</dbReference>
<name>A0ABY3TNU5_9MYCO</name>
<organism evidence="2 3">
    <name type="scientific">Mycolicibacterium crocinum</name>
    <dbReference type="NCBI Taxonomy" id="388459"/>
    <lineage>
        <taxon>Bacteria</taxon>
        <taxon>Bacillati</taxon>
        <taxon>Actinomycetota</taxon>
        <taxon>Actinomycetes</taxon>
        <taxon>Mycobacteriales</taxon>
        <taxon>Mycobacteriaceae</taxon>
        <taxon>Mycolicibacterium</taxon>
    </lineage>
</organism>
<gene>
    <name evidence="2" type="ORF">MI149_02325</name>
</gene>
<dbReference type="Gene3D" id="3.40.50.80">
    <property type="entry name" value="Nucleotide-binding domain of ferredoxin-NADP reductase (FNR) module"/>
    <property type="match status" value="1"/>
</dbReference>
<dbReference type="InterPro" id="IPR007037">
    <property type="entry name" value="SIP_rossman_dom"/>
</dbReference>
<feature type="domain" description="FAD-binding FR-type" evidence="1">
    <location>
        <begin position="1"/>
        <end position="103"/>
    </location>
</feature>
<evidence type="ECO:0000313" key="2">
    <source>
        <dbReference type="EMBL" id="ULN41991.1"/>
    </source>
</evidence>
<dbReference type="RefSeq" id="WP_240178478.1">
    <property type="nucleotide sequence ID" value="NZ_CP092362.2"/>
</dbReference>
<dbReference type="Gene3D" id="2.40.30.10">
    <property type="entry name" value="Translation factors"/>
    <property type="match status" value="1"/>
</dbReference>
<dbReference type="InterPro" id="IPR013113">
    <property type="entry name" value="SIP_FAD-bd"/>
</dbReference>